<feature type="disulfide bond" description="Redox-active" evidence="13">
    <location>
        <begin position="387"/>
        <end position="390"/>
    </location>
</feature>
<evidence type="ECO:0000256" key="8">
    <source>
        <dbReference type="ARBA" id="ARBA00022824"/>
    </source>
</evidence>
<evidence type="ECO:0000256" key="6">
    <source>
        <dbReference type="ARBA" id="ARBA00022729"/>
    </source>
</evidence>
<dbReference type="CDD" id="cd02995">
    <property type="entry name" value="PDI_a_PDI_a'_C"/>
    <property type="match status" value="1"/>
</dbReference>
<reference evidence="18" key="1">
    <citation type="submission" date="2020-01" db="EMBL/GenBank/DDBJ databases">
        <authorList>
            <consortium name="DOE Joint Genome Institute"/>
            <person name="Haridas S."/>
            <person name="Albert R."/>
            <person name="Binder M."/>
            <person name="Bloem J."/>
            <person name="Labutti K."/>
            <person name="Salamov A."/>
            <person name="Andreopoulos B."/>
            <person name="Baker S.E."/>
            <person name="Barry K."/>
            <person name="Bills G."/>
            <person name="Bluhm B.H."/>
            <person name="Cannon C."/>
            <person name="Castanera R."/>
            <person name="Culley D.E."/>
            <person name="Daum C."/>
            <person name="Ezra D."/>
            <person name="Gonzalez J.B."/>
            <person name="Henrissat B."/>
            <person name="Kuo A."/>
            <person name="Liang C."/>
            <person name="Lipzen A."/>
            <person name="Lutzoni F."/>
            <person name="Magnuson J."/>
            <person name="Mondo S."/>
            <person name="Nolan M."/>
            <person name="Ohm R."/>
            <person name="Pangilinan J."/>
            <person name="Park H.-J."/>
            <person name="Ramirez L."/>
            <person name="Alfaro M."/>
            <person name="Sun H."/>
            <person name="Tritt A."/>
            <person name="Yoshinaga Y."/>
            <person name="Zwiers L.-H."/>
            <person name="Turgeon B.G."/>
            <person name="Goodwin S.B."/>
            <person name="Spatafora J.W."/>
            <person name="Crous P.W."/>
            <person name="Grigoriev I.V."/>
        </authorList>
    </citation>
    <scope>NUCLEOTIDE SEQUENCE</scope>
    <source>
        <strain evidence="18">CBS 342.82</strain>
    </source>
</reference>
<dbReference type="PROSITE" id="PS00194">
    <property type="entry name" value="THIOREDOXIN_1"/>
    <property type="match status" value="1"/>
</dbReference>
<organism evidence="18">
    <name type="scientific">Dissoconium aciculare CBS 342.82</name>
    <dbReference type="NCBI Taxonomy" id="1314786"/>
    <lineage>
        <taxon>Eukaryota</taxon>
        <taxon>Fungi</taxon>
        <taxon>Dikarya</taxon>
        <taxon>Ascomycota</taxon>
        <taxon>Pezizomycotina</taxon>
        <taxon>Dothideomycetes</taxon>
        <taxon>Dothideomycetidae</taxon>
        <taxon>Mycosphaerellales</taxon>
        <taxon>Dissoconiaceae</taxon>
        <taxon>Dissoconium</taxon>
    </lineage>
</organism>
<dbReference type="PANTHER" id="PTHR18929:SF132">
    <property type="entry name" value="PROTEIN DISULFIDE-ISOMERASE A3"/>
    <property type="match status" value="1"/>
</dbReference>
<dbReference type="Proteomes" id="UP000504637">
    <property type="component" value="Unplaced"/>
</dbReference>
<evidence type="ECO:0000256" key="13">
    <source>
        <dbReference type="PIRSR" id="PIRSR605792-51"/>
    </source>
</evidence>
<reference evidence="18" key="2">
    <citation type="submission" date="2020-04" db="EMBL/GenBank/DDBJ databases">
        <authorList>
            <consortium name="NCBI Genome Project"/>
        </authorList>
    </citation>
    <scope>NUCLEOTIDE SEQUENCE</scope>
    <source>
        <strain evidence="18">CBS 342.82</strain>
    </source>
</reference>
<dbReference type="NCBIfam" id="TIGR01126">
    <property type="entry name" value="pdi_dom"/>
    <property type="match status" value="1"/>
</dbReference>
<dbReference type="OrthoDB" id="427280at2759"/>
<dbReference type="PANTHER" id="PTHR18929">
    <property type="entry name" value="PROTEIN DISULFIDE ISOMERASE"/>
    <property type="match status" value="1"/>
</dbReference>
<keyword evidence="17" id="KW-1185">Reference proteome</keyword>
<feature type="disulfide bond" description="Redox-active" evidence="13">
    <location>
        <begin position="52"/>
        <end position="55"/>
    </location>
</feature>
<evidence type="ECO:0000256" key="9">
    <source>
        <dbReference type="ARBA" id="ARBA00023157"/>
    </source>
</evidence>
<keyword evidence="6 15" id="KW-0732">Signal</keyword>
<proteinExistence type="inferred from homology"/>
<feature type="domain" description="Thioredoxin" evidence="16">
    <location>
        <begin position="7"/>
        <end position="131"/>
    </location>
</feature>
<dbReference type="InterPro" id="IPR013766">
    <property type="entry name" value="Thioredoxin_domain"/>
</dbReference>
<evidence type="ECO:0000256" key="14">
    <source>
        <dbReference type="RuleBase" id="RU004208"/>
    </source>
</evidence>
<keyword evidence="7" id="KW-0677">Repeat</keyword>
<dbReference type="Pfam" id="PF13848">
    <property type="entry name" value="Thioredoxin_6"/>
    <property type="match status" value="1"/>
</dbReference>
<dbReference type="GeneID" id="54358414"/>
<keyword evidence="9 13" id="KW-1015">Disulfide bond</keyword>
<reference evidence="18" key="3">
    <citation type="submission" date="2025-08" db="UniProtKB">
        <authorList>
            <consortium name="RefSeq"/>
        </authorList>
    </citation>
    <scope>IDENTIFICATION</scope>
    <source>
        <strain evidence="18">CBS 342.82</strain>
    </source>
</reference>
<dbReference type="RefSeq" id="XP_033459022.1">
    <property type="nucleotide sequence ID" value="XM_033600614.1"/>
</dbReference>
<feature type="signal peptide" evidence="15">
    <location>
        <begin position="1"/>
        <end position="20"/>
    </location>
</feature>
<feature type="chain" id="PRO_5027134268" description="Protein disulfide-isomerase" evidence="15">
    <location>
        <begin position="21"/>
        <end position="464"/>
    </location>
</feature>
<feature type="non-terminal residue" evidence="18">
    <location>
        <position position="464"/>
    </location>
</feature>
<dbReference type="InterPro" id="IPR036249">
    <property type="entry name" value="Thioredoxin-like_sf"/>
</dbReference>
<dbReference type="GO" id="GO:0003756">
    <property type="term" value="F:protein disulfide isomerase activity"/>
    <property type="evidence" value="ECO:0007669"/>
    <property type="project" value="UniProtKB-EC"/>
</dbReference>
<dbReference type="PROSITE" id="PS51352">
    <property type="entry name" value="THIOREDOXIN_2"/>
    <property type="match status" value="2"/>
</dbReference>
<comment type="function">
    <text evidence="2">Participates in the folding of proteins containing disulfide bonds, may be involved in glycosylation, prolyl hydroxylation and triglyceride transfer.</text>
</comment>
<dbReference type="SUPFAM" id="SSF52833">
    <property type="entry name" value="Thioredoxin-like"/>
    <property type="match status" value="4"/>
</dbReference>
<evidence type="ECO:0000256" key="5">
    <source>
        <dbReference type="ARBA" id="ARBA00012723"/>
    </source>
</evidence>
<evidence type="ECO:0000313" key="18">
    <source>
        <dbReference type="RefSeq" id="XP_033459022.1"/>
    </source>
</evidence>
<dbReference type="InterPro" id="IPR017937">
    <property type="entry name" value="Thioredoxin_CS"/>
</dbReference>
<dbReference type="GO" id="GO:0034976">
    <property type="term" value="P:response to endoplasmic reticulum stress"/>
    <property type="evidence" value="ECO:0007669"/>
    <property type="project" value="TreeGrafter"/>
</dbReference>
<dbReference type="InterPro" id="IPR005792">
    <property type="entry name" value="Prot_disulphide_isomerase"/>
</dbReference>
<name>A0A6J3M1U7_9PEZI</name>
<comment type="subcellular location">
    <subcellularLocation>
        <location evidence="3">Endoplasmic reticulum lumen</location>
    </subcellularLocation>
</comment>
<evidence type="ECO:0000256" key="3">
    <source>
        <dbReference type="ARBA" id="ARBA00004319"/>
    </source>
</evidence>
<evidence type="ECO:0000259" key="16">
    <source>
        <dbReference type="PROSITE" id="PS51352"/>
    </source>
</evidence>
<keyword evidence="8" id="KW-0256">Endoplasmic reticulum</keyword>
<dbReference type="Pfam" id="PF00085">
    <property type="entry name" value="Thioredoxin"/>
    <property type="match status" value="2"/>
</dbReference>
<evidence type="ECO:0000313" key="17">
    <source>
        <dbReference type="Proteomes" id="UP000504637"/>
    </source>
</evidence>
<gene>
    <name evidence="18" type="ORF">K489DRAFT_308470</name>
</gene>
<dbReference type="CDD" id="cd02961">
    <property type="entry name" value="PDI_a_family"/>
    <property type="match status" value="1"/>
</dbReference>
<dbReference type="InterPro" id="IPR005788">
    <property type="entry name" value="PDI_thioredoxin-like_dom"/>
</dbReference>
<accession>A0A6J3M1U7</accession>
<evidence type="ECO:0000256" key="4">
    <source>
        <dbReference type="ARBA" id="ARBA00006347"/>
    </source>
</evidence>
<comment type="similarity">
    <text evidence="4 14">Belongs to the protein disulfide isomerase family.</text>
</comment>
<evidence type="ECO:0000256" key="1">
    <source>
        <dbReference type="ARBA" id="ARBA00001182"/>
    </source>
</evidence>
<dbReference type="EC" id="5.3.4.1" evidence="5 15"/>
<evidence type="ECO:0000256" key="10">
    <source>
        <dbReference type="ARBA" id="ARBA00023235"/>
    </source>
</evidence>
<dbReference type="GO" id="GO:0005788">
    <property type="term" value="C:endoplasmic reticulum lumen"/>
    <property type="evidence" value="ECO:0007669"/>
    <property type="project" value="UniProtKB-SubCell"/>
</dbReference>
<keyword evidence="11 13" id="KW-0676">Redox-active center</keyword>
<dbReference type="AlphaFoldDB" id="A0A6J3M1U7"/>
<evidence type="ECO:0000256" key="11">
    <source>
        <dbReference type="ARBA" id="ARBA00023284"/>
    </source>
</evidence>
<dbReference type="CDD" id="cd02981">
    <property type="entry name" value="PDI_b_family"/>
    <property type="match status" value="1"/>
</dbReference>
<evidence type="ECO:0000256" key="2">
    <source>
        <dbReference type="ARBA" id="ARBA00002692"/>
    </source>
</evidence>
<keyword evidence="10 15" id="KW-0413">Isomerase</keyword>
<protein>
    <recommendedName>
        <fullName evidence="12 15">Protein disulfide-isomerase</fullName>
        <ecNumber evidence="5 15">5.3.4.1</ecNumber>
    </recommendedName>
</protein>
<feature type="domain" description="Thioredoxin" evidence="16">
    <location>
        <begin position="343"/>
        <end position="464"/>
    </location>
</feature>
<dbReference type="Gene3D" id="3.40.30.10">
    <property type="entry name" value="Glutaredoxin"/>
    <property type="match status" value="4"/>
</dbReference>
<evidence type="ECO:0000256" key="15">
    <source>
        <dbReference type="RuleBase" id="RU361130"/>
    </source>
</evidence>
<comment type="catalytic activity">
    <reaction evidence="1 15">
        <text>Catalyzes the rearrangement of -S-S- bonds in proteins.</text>
        <dbReference type="EC" id="5.3.4.1"/>
    </reaction>
</comment>
<evidence type="ECO:0000256" key="12">
    <source>
        <dbReference type="ARBA" id="ARBA00039846"/>
    </source>
</evidence>
<dbReference type="GO" id="GO:0006457">
    <property type="term" value="P:protein folding"/>
    <property type="evidence" value="ECO:0007669"/>
    <property type="project" value="TreeGrafter"/>
</dbReference>
<sequence length="464" mass="52066">MHSYALLALGIAATLPRVIATTAGPVDLTVETFDQYISSYDAVMVEFFAPWCAVCKELEPLYEETASIVAANSSDIRFARVNCVEQNELCETYETPMYPTLRLFQGVGRETVYNGPRESAEMISFAEVRLKPAIHVLTEGELESFKHSNQVVVVGSWSENDAASNQTFTRVAEELLDYYTFAATSDKAKTAKPSITLYKQYDTRELHFDGDFDDDAIIDFIALNSVPIVGEYSQKWSWYYPPNASVPLVAGFAHSAAERETLTDLMRPLAKTNENIMRFVTVDPAREPIFAARLLVPGENKGTTLVMRDTSDRVFHLSEGEDLTPQVLSKWIEDFRQGTLTPYEVPEPAPEPEVPEESVVILEAASFDSVVYDADYDVLVEFYAPWCGHCKKLVPTYAKLAQHFAETGEKVRIAKIDATEHQIPEHPIKSYPTIMFFPADTRKDAMAYEGDRSLEDFVKFIGAN</sequence>
<dbReference type="NCBIfam" id="TIGR01130">
    <property type="entry name" value="ER_PDI_fam"/>
    <property type="match status" value="1"/>
</dbReference>
<evidence type="ECO:0000256" key="7">
    <source>
        <dbReference type="ARBA" id="ARBA00022737"/>
    </source>
</evidence>
<dbReference type="PRINTS" id="PR00421">
    <property type="entry name" value="THIOREDOXIN"/>
</dbReference>